<accession>A0ABN8BDI7</accession>
<dbReference type="Pfam" id="PF01465">
    <property type="entry name" value="GRIP"/>
    <property type="match status" value="1"/>
</dbReference>
<dbReference type="PROSITE" id="PS50913">
    <property type="entry name" value="GRIP"/>
    <property type="match status" value="1"/>
</dbReference>
<evidence type="ECO:0000256" key="6">
    <source>
        <dbReference type="SAM" id="Coils"/>
    </source>
</evidence>
<gene>
    <name evidence="8" type="ORF">CHILSU_LOCUS10525</name>
</gene>
<dbReference type="Proteomes" id="UP001153292">
    <property type="component" value="Chromosome 7"/>
</dbReference>
<organism evidence="8 9">
    <name type="scientific">Chilo suppressalis</name>
    <name type="common">Asiatic rice borer moth</name>
    <dbReference type="NCBI Taxonomy" id="168631"/>
    <lineage>
        <taxon>Eukaryota</taxon>
        <taxon>Metazoa</taxon>
        <taxon>Ecdysozoa</taxon>
        <taxon>Arthropoda</taxon>
        <taxon>Hexapoda</taxon>
        <taxon>Insecta</taxon>
        <taxon>Pterygota</taxon>
        <taxon>Neoptera</taxon>
        <taxon>Endopterygota</taxon>
        <taxon>Lepidoptera</taxon>
        <taxon>Glossata</taxon>
        <taxon>Ditrysia</taxon>
        <taxon>Pyraloidea</taxon>
        <taxon>Crambidae</taxon>
        <taxon>Crambinae</taxon>
        <taxon>Chilo</taxon>
    </lineage>
</organism>
<evidence type="ECO:0000256" key="5">
    <source>
        <dbReference type="ARBA" id="ARBA00023136"/>
    </source>
</evidence>
<keyword evidence="3" id="KW-0963">Cytoplasm</keyword>
<feature type="domain" description="GRIP" evidence="7">
    <location>
        <begin position="572"/>
        <end position="622"/>
    </location>
</feature>
<evidence type="ECO:0000313" key="9">
    <source>
        <dbReference type="Proteomes" id="UP001153292"/>
    </source>
</evidence>
<proteinExistence type="predicted"/>
<comment type="subcellular location">
    <subcellularLocation>
        <location evidence="2">Cytoplasm</location>
    </subcellularLocation>
    <subcellularLocation>
        <location evidence="1">Endomembrane system</location>
        <topology evidence="1">Peripheral membrane protein</topology>
    </subcellularLocation>
</comment>
<dbReference type="InterPro" id="IPR000237">
    <property type="entry name" value="GRIP_dom"/>
</dbReference>
<evidence type="ECO:0000259" key="7">
    <source>
        <dbReference type="PROSITE" id="PS50913"/>
    </source>
</evidence>
<dbReference type="PANTHER" id="PTHR23157">
    <property type="entry name" value="GRIP AND COILED-COIL DOMAIN-CONTAINING PROTEIN 1"/>
    <property type="match status" value="1"/>
</dbReference>
<evidence type="ECO:0000256" key="2">
    <source>
        <dbReference type="ARBA" id="ARBA00004496"/>
    </source>
</evidence>
<name>A0ABN8BDI7_CHISP</name>
<sequence length="623" mass="71759">MESLSKQELIATITKQADQIKRYEGRLRDVVAAYKGLVKEKEALEISLKALNKSEVPSEGVSDDSVAALTLSLSTLTAEKARMEEAFQADKKVTRDKYENIIAALKEETKSLVQQHLVEVSNLKAKIAYEIQEREKERANHSAMLKELHIKLNSERKTKEKLEDKVVNSTETQASQAELEKRVRDLSSSLEASQRRLQRAEARTVETPALLVRLQQKLALLEQSHSIAIREEQIKAKRAEESARKICARQEERVALLEGKIAELSHTVGQYDLRRRRDQTIIQQLKDSLNGSLMDRIASTSNEYAEDKPKSETDSEKLADSEYLQTLIDKIHILKKELISENDKLGTPIDIGAVLKVDGYETIHNKCKEELESVKAEFEAYKIQNIKTTNGSEEDQSEIEDLRNEMEILKEKVETYRMMLEQEKQDKMDTLKMYEEKLKSEQDYHKEVTSDLKARVQSLEKQVLTQRDRYSALLEETDSFVRAKNDRSRKVSVEDGQWKEGVLADVTAPPHMLHYAHELARKDLDITQLRKEKHALEGQYRDCQREATIEKVRFKEVVRTLKEEIDRLRRIQSREGANLEYLKNVVMAYLMSTDYAGRKHMLNAIAAVLHFTTTERNMVLSTL</sequence>
<feature type="coiled-coil region" evidence="6">
    <location>
        <begin position="145"/>
        <end position="267"/>
    </location>
</feature>
<dbReference type="EMBL" id="OU963900">
    <property type="protein sequence ID" value="CAH0407129.1"/>
    <property type="molecule type" value="Genomic_DNA"/>
</dbReference>
<evidence type="ECO:0000256" key="3">
    <source>
        <dbReference type="ARBA" id="ARBA00022490"/>
    </source>
</evidence>
<keyword evidence="9" id="KW-1185">Reference proteome</keyword>
<evidence type="ECO:0000313" key="8">
    <source>
        <dbReference type="EMBL" id="CAH0407129.1"/>
    </source>
</evidence>
<evidence type="ECO:0000256" key="1">
    <source>
        <dbReference type="ARBA" id="ARBA00004184"/>
    </source>
</evidence>
<dbReference type="SMART" id="SM00755">
    <property type="entry name" value="Grip"/>
    <property type="match status" value="1"/>
</dbReference>
<reference evidence="8" key="1">
    <citation type="submission" date="2021-12" db="EMBL/GenBank/DDBJ databases">
        <authorList>
            <person name="King R."/>
        </authorList>
    </citation>
    <scope>NUCLEOTIDE SEQUENCE</scope>
</reference>
<keyword evidence="5" id="KW-0472">Membrane</keyword>
<keyword evidence="4 6" id="KW-0175">Coiled coil</keyword>
<evidence type="ECO:0000256" key="4">
    <source>
        <dbReference type="ARBA" id="ARBA00023054"/>
    </source>
</evidence>
<dbReference type="PANTHER" id="PTHR23157:SF25">
    <property type="entry name" value="GRIP AND COILED-COIL DOMAIN-CONTAINING PROTEIN 1"/>
    <property type="match status" value="1"/>
</dbReference>
<feature type="coiled-coil region" evidence="6">
    <location>
        <begin position="519"/>
        <end position="571"/>
    </location>
</feature>
<protein>
    <recommendedName>
        <fullName evidence="7">GRIP domain-containing protein</fullName>
    </recommendedName>
</protein>
<dbReference type="Gene3D" id="1.10.220.60">
    <property type="entry name" value="GRIP domain"/>
    <property type="match status" value="1"/>
</dbReference>
<dbReference type="InterPro" id="IPR051952">
    <property type="entry name" value="Golgi-autophagy_related"/>
</dbReference>
<feature type="coiled-coil region" evidence="6">
    <location>
        <begin position="357"/>
        <end position="476"/>
    </location>
</feature>